<dbReference type="InterPro" id="IPR002925">
    <property type="entry name" value="Dienelactn_hydro"/>
</dbReference>
<dbReference type="PANTHER" id="PTHR47668:SF1">
    <property type="entry name" value="DIENELACTONE HYDROLASE DOMAIN-CONTAINING PROTEIN-RELATED"/>
    <property type="match status" value="1"/>
</dbReference>
<reference evidence="2 3" key="1">
    <citation type="journal article" date="2018" name="New Phytol.">
        <title>Comparative genomics and transcriptomics depict ericoid mycorrhizal fungi as versatile saprotrophs and plant mutualists.</title>
        <authorList>
            <person name="Martino E."/>
            <person name="Morin E."/>
            <person name="Grelet G.A."/>
            <person name="Kuo A."/>
            <person name="Kohler A."/>
            <person name="Daghino S."/>
            <person name="Barry K.W."/>
            <person name="Cichocki N."/>
            <person name="Clum A."/>
            <person name="Dockter R.B."/>
            <person name="Hainaut M."/>
            <person name="Kuo R.C."/>
            <person name="LaButti K."/>
            <person name="Lindahl B.D."/>
            <person name="Lindquist E.A."/>
            <person name="Lipzen A."/>
            <person name="Khouja H.R."/>
            <person name="Magnuson J."/>
            <person name="Murat C."/>
            <person name="Ohm R.A."/>
            <person name="Singer S.W."/>
            <person name="Spatafora J.W."/>
            <person name="Wang M."/>
            <person name="Veneault-Fourrey C."/>
            <person name="Henrissat B."/>
            <person name="Grigoriev I.V."/>
            <person name="Martin F.M."/>
            <person name="Perotto S."/>
        </authorList>
    </citation>
    <scope>NUCLEOTIDE SEQUENCE [LARGE SCALE GENOMIC DNA]</scope>
    <source>
        <strain evidence="2 3">ATCC 22711</strain>
    </source>
</reference>
<keyword evidence="3" id="KW-1185">Reference proteome</keyword>
<evidence type="ECO:0000313" key="3">
    <source>
        <dbReference type="Proteomes" id="UP000241818"/>
    </source>
</evidence>
<dbReference type="EMBL" id="KZ679012">
    <property type="protein sequence ID" value="PSS16946.1"/>
    <property type="molecule type" value="Genomic_DNA"/>
</dbReference>
<dbReference type="OrthoDB" id="2147163at2759"/>
<evidence type="ECO:0000259" key="1">
    <source>
        <dbReference type="Pfam" id="PF01738"/>
    </source>
</evidence>
<gene>
    <name evidence="2" type="ORF">M430DRAFT_35548</name>
</gene>
<dbReference type="AlphaFoldDB" id="A0A2T3B0L3"/>
<accession>A0A2T3B0L3</accession>
<dbReference type="RefSeq" id="XP_024720454.1">
    <property type="nucleotide sequence ID" value="XM_024866763.1"/>
</dbReference>
<dbReference type="GeneID" id="36574844"/>
<proteinExistence type="predicted"/>
<organism evidence="2 3">
    <name type="scientific">Amorphotheca resinae ATCC 22711</name>
    <dbReference type="NCBI Taxonomy" id="857342"/>
    <lineage>
        <taxon>Eukaryota</taxon>
        <taxon>Fungi</taxon>
        <taxon>Dikarya</taxon>
        <taxon>Ascomycota</taxon>
        <taxon>Pezizomycotina</taxon>
        <taxon>Leotiomycetes</taxon>
        <taxon>Helotiales</taxon>
        <taxon>Amorphothecaceae</taxon>
        <taxon>Amorphotheca</taxon>
    </lineage>
</organism>
<dbReference type="PANTHER" id="PTHR47668">
    <property type="entry name" value="DIENELACTONE HYDROLASE FAMILY PROTEIN (AFU_ORTHOLOGUE AFUA_6G01940)"/>
    <property type="match status" value="1"/>
</dbReference>
<dbReference type="Pfam" id="PF01738">
    <property type="entry name" value="DLH"/>
    <property type="match status" value="1"/>
</dbReference>
<dbReference type="Gene3D" id="3.40.50.1820">
    <property type="entry name" value="alpha/beta hydrolase"/>
    <property type="match status" value="1"/>
</dbReference>
<dbReference type="InterPro" id="IPR029058">
    <property type="entry name" value="AB_hydrolase_fold"/>
</dbReference>
<evidence type="ECO:0000313" key="2">
    <source>
        <dbReference type="EMBL" id="PSS16946.1"/>
    </source>
</evidence>
<name>A0A2T3B0L3_AMORE</name>
<dbReference type="SUPFAM" id="SSF53474">
    <property type="entry name" value="alpha/beta-Hydrolases"/>
    <property type="match status" value="1"/>
</dbReference>
<sequence length="248" mass="26531">MTCEACNTIPPVIAVGYEPKGKWEELGGLKTYITGDEAIATKGIVDVYDIFGIATQTLQGADRLAAALGAVVLVPDFFKGDKAEGVWFTDPSPENDAKKSAFMAKAMAFEPFLPALEGVVQAAKGRFQKIGSWGGLGLCWGGKVLALSSGPGTLFSVTGQVHPGKLAAEDAEKITIPHIVLASNGEDPAVVAEYKRILEGEGKPGVVDTYPTMFHGWMGARANLENEDNLKEWKRGYNQVAEFFAKHL</sequence>
<dbReference type="GO" id="GO:0016787">
    <property type="term" value="F:hydrolase activity"/>
    <property type="evidence" value="ECO:0007669"/>
    <property type="project" value="InterPro"/>
</dbReference>
<dbReference type="STRING" id="857342.A0A2T3B0L3"/>
<protein>
    <recommendedName>
        <fullName evidence="1">Dienelactone hydrolase domain-containing protein</fullName>
    </recommendedName>
</protein>
<dbReference type="InParanoid" id="A0A2T3B0L3"/>
<feature type="domain" description="Dienelactone hydrolase" evidence="1">
    <location>
        <begin position="30"/>
        <end position="247"/>
    </location>
</feature>
<dbReference type="Proteomes" id="UP000241818">
    <property type="component" value="Unassembled WGS sequence"/>
</dbReference>